<evidence type="ECO:0000256" key="10">
    <source>
        <dbReference type="ARBA" id="ARBA00023221"/>
    </source>
</evidence>
<evidence type="ECO:0000256" key="8">
    <source>
        <dbReference type="ARBA" id="ARBA00023014"/>
    </source>
</evidence>
<keyword evidence="10" id="KW-0443">Lipid metabolism</keyword>
<dbReference type="PRINTS" id="PR00355">
    <property type="entry name" value="ADRENODOXIN"/>
</dbReference>
<dbReference type="Proteomes" id="UP000038045">
    <property type="component" value="Unplaced"/>
</dbReference>
<dbReference type="InterPro" id="IPR001041">
    <property type="entry name" value="2Fe-2S_ferredoxin-type"/>
</dbReference>
<dbReference type="InterPro" id="IPR012675">
    <property type="entry name" value="Beta-grasp_dom_sf"/>
</dbReference>
<dbReference type="PROSITE" id="PS51085">
    <property type="entry name" value="2FE2S_FER_2"/>
    <property type="match status" value="1"/>
</dbReference>
<evidence type="ECO:0000256" key="2">
    <source>
        <dbReference type="ARBA" id="ARBA00010914"/>
    </source>
</evidence>
<dbReference type="GO" id="GO:0046872">
    <property type="term" value="F:metal ion binding"/>
    <property type="evidence" value="ECO:0007669"/>
    <property type="project" value="UniProtKB-KW"/>
</dbReference>
<dbReference type="GO" id="GO:0006694">
    <property type="term" value="P:steroid biosynthetic process"/>
    <property type="evidence" value="ECO:0007669"/>
    <property type="project" value="UniProtKB-KW"/>
</dbReference>
<evidence type="ECO:0000256" key="13">
    <source>
        <dbReference type="ARBA" id="ARBA00054507"/>
    </source>
</evidence>
<dbReference type="STRING" id="131310.A0A0N4ZG56"/>
<keyword evidence="9" id="KW-0496">Mitochondrion</keyword>
<dbReference type="GO" id="GO:0005739">
    <property type="term" value="C:mitochondrion"/>
    <property type="evidence" value="ECO:0007669"/>
    <property type="project" value="UniProtKB-SubCell"/>
</dbReference>
<proteinExistence type="inferred from homology"/>
<dbReference type="GO" id="GO:0009055">
    <property type="term" value="F:electron transfer activity"/>
    <property type="evidence" value="ECO:0007669"/>
    <property type="project" value="TreeGrafter"/>
</dbReference>
<comment type="similarity">
    <text evidence="2">Belongs to the adrenodoxin/putidaredoxin family.</text>
</comment>
<comment type="cofactor">
    <cofactor evidence="12">
        <name>[2Fe-2S] cluster</name>
        <dbReference type="ChEBI" id="CHEBI:190135"/>
    </cofactor>
</comment>
<reference evidence="16" key="1">
    <citation type="submission" date="2017-02" db="UniProtKB">
        <authorList>
            <consortium name="WormBaseParasite"/>
        </authorList>
    </citation>
    <scope>IDENTIFICATION</scope>
</reference>
<dbReference type="PANTHER" id="PTHR23426">
    <property type="entry name" value="FERREDOXIN/ADRENODOXIN"/>
    <property type="match status" value="1"/>
</dbReference>
<evidence type="ECO:0000259" key="14">
    <source>
        <dbReference type="PROSITE" id="PS51085"/>
    </source>
</evidence>
<organism evidence="15 16">
    <name type="scientific">Parastrongyloides trichosuri</name>
    <name type="common">Possum-specific nematode worm</name>
    <dbReference type="NCBI Taxonomy" id="131310"/>
    <lineage>
        <taxon>Eukaryota</taxon>
        <taxon>Metazoa</taxon>
        <taxon>Ecdysozoa</taxon>
        <taxon>Nematoda</taxon>
        <taxon>Chromadorea</taxon>
        <taxon>Rhabditida</taxon>
        <taxon>Tylenchina</taxon>
        <taxon>Panagrolaimomorpha</taxon>
        <taxon>Strongyloidoidea</taxon>
        <taxon>Strongyloididae</taxon>
        <taxon>Parastrongyloides</taxon>
    </lineage>
</organism>
<dbReference type="SUPFAM" id="SSF54292">
    <property type="entry name" value="2Fe-2S ferredoxin-like"/>
    <property type="match status" value="1"/>
</dbReference>
<evidence type="ECO:0000256" key="1">
    <source>
        <dbReference type="ARBA" id="ARBA00004173"/>
    </source>
</evidence>
<dbReference type="InterPro" id="IPR036010">
    <property type="entry name" value="2Fe-2S_ferredoxin-like_sf"/>
</dbReference>
<dbReference type="GO" id="GO:0140647">
    <property type="term" value="P:P450-containing electron transport chain"/>
    <property type="evidence" value="ECO:0007669"/>
    <property type="project" value="InterPro"/>
</dbReference>
<evidence type="ECO:0000256" key="9">
    <source>
        <dbReference type="ARBA" id="ARBA00023128"/>
    </source>
</evidence>
<evidence type="ECO:0000313" key="15">
    <source>
        <dbReference type="Proteomes" id="UP000038045"/>
    </source>
</evidence>
<dbReference type="Gene3D" id="3.10.20.30">
    <property type="match status" value="1"/>
</dbReference>
<evidence type="ECO:0000256" key="3">
    <source>
        <dbReference type="ARBA" id="ARBA00022448"/>
    </source>
</evidence>
<evidence type="ECO:0000313" key="16">
    <source>
        <dbReference type="WBParaSite" id="PTRK_0000673300.1"/>
    </source>
</evidence>
<evidence type="ECO:0000256" key="4">
    <source>
        <dbReference type="ARBA" id="ARBA00022714"/>
    </source>
</evidence>
<keyword evidence="10" id="KW-0753">Steroid metabolism</keyword>
<feature type="domain" description="2Fe-2S ferredoxin-type" evidence="14">
    <location>
        <begin position="45"/>
        <end position="147"/>
    </location>
</feature>
<protein>
    <submittedName>
        <fullName evidence="16">2Fe-2S ferredoxin-type domain-containing protein</fullName>
    </submittedName>
</protein>
<dbReference type="Pfam" id="PF00111">
    <property type="entry name" value="Fer2"/>
    <property type="match status" value="1"/>
</dbReference>
<sequence length="160" mass="18200">MLSILFKYIKPSLCVFSNLRSISKSSIMNMGEYEWVDPISEDEVVNITYVNRDGSEQKIRAKVGDNVMYLAHRYGIELEGACEASLACSTCHVYVSNPYFDKLPEPKEEEEDMLDLAPLVKPNSRLSCQIILNKELEGIKVTLPKITRNFYVDGHVPEPH</sequence>
<keyword evidence="11" id="KW-0755">Steroidogenesis</keyword>
<name>A0A0N4ZG56_PARTI</name>
<comment type="function">
    <text evidence="13">Required for ecdysteroidogenesis in the prothoracic gland which is necessary for larval to pupal transition.</text>
</comment>
<dbReference type="CDD" id="cd00207">
    <property type="entry name" value="fer2"/>
    <property type="match status" value="1"/>
</dbReference>
<evidence type="ECO:0000256" key="12">
    <source>
        <dbReference type="ARBA" id="ARBA00034078"/>
    </source>
</evidence>
<keyword evidence="6" id="KW-0249">Electron transport</keyword>
<dbReference type="InterPro" id="IPR001055">
    <property type="entry name" value="Adrenodoxin-like"/>
</dbReference>
<keyword evidence="5" id="KW-0479">Metal-binding</keyword>
<keyword evidence="7" id="KW-0408">Iron</keyword>
<keyword evidence="3" id="KW-0813">Transport</keyword>
<dbReference type="GO" id="GO:0051537">
    <property type="term" value="F:2 iron, 2 sulfur cluster binding"/>
    <property type="evidence" value="ECO:0007669"/>
    <property type="project" value="UniProtKB-KW"/>
</dbReference>
<dbReference type="PROSITE" id="PS00814">
    <property type="entry name" value="ADX"/>
    <property type="match status" value="1"/>
</dbReference>
<dbReference type="PANTHER" id="PTHR23426:SF65">
    <property type="entry name" value="FERREDOXIN-2, MITOCHONDRIAL"/>
    <property type="match status" value="1"/>
</dbReference>
<keyword evidence="4" id="KW-0001">2Fe-2S</keyword>
<evidence type="ECO:0000256" key="5">
    <source>
        <dbReference type="ARBA" id="ARBA00022723"/>
    </source>
</evidence>
<evidence type="ECO:0000256" key="7">
    <source>
        <dbReference type="ARBA" id="ARBA00023004"/>
    </source>
</evidence>
<evidence type="ECO:0000256" key="11">
    <source>
        <dbReference type="ARBA" id="ARBA00023250"/>
    </source>
</evidence>
<dbReference type="AlphaFoldDB" id="A0A0N4ZG56"/>
<comment type="subcellular location">
    <subcellularLocation>
        <location evidence="1">Mitochondrion</location>
    </subcellularLocation>
</comment>
<dbReference type="FunFam" id="3.10.20.30:FF:000013">
    <property type="entry name" value="Adrenodoxin, mitochondrial"/>
    <property type="match status" value="1"/>
</dbReference>
<dbReference type="InterPro" id="IPR018298">
    <property type="entry name" value="Adrenodoxin_Fe-S_BS"/>
</dbReference>
<dbReference type="WBParaSite" id="PTRK_0000673300.1">
    <property type="protein sequence ID" value="PTRK_0000673300.1"/>
    <property type="gene ID" value="PTRK_0000673300"/>
</dbReference>
<accession>A0A0N4ZG56</accession>
<keyword evidence="15" id="KW-1185">Reference proteome</keyword>
<keyword evidence="8" id="KW-0411">Iron-sulfur</keyword>
<evidence type="ECO:0000256" key="6">
    <source>
        <dbReference type="ARBA" id="ARBA00022982"/>
    </source>
</evidence>